<dbReference type="InterPro" id="IPR004314">
    <property type="entry name" value="Neprosin"/>
</dbReference>
<dbReference type="Pfam" id="PF03080">
    <property type="entry name" value="Neprosin"/>
    <property type="match status" value="1"/>
</dbReference>
<feature type="domain" description="Neprosin PEP catalytic" evidence="2">
    <location>
        <begin position="155"/>
        <end position="410"/>
    </location>
</feature>
<dbReference type="PROSITE" id="PS52045">
    <property type="entry name" value="NEPROSIN_PEP_CD"/>
    <property type="match status" value="1"/>
</dbReference>
<name>A0A1I3CDQ3_9ACTN</name>
<dbReference type="OrthoDB" id="3285909at2"/>
<organism evidence="3 4">
    <name type="scientific">Actinopolymorpha cephalotaxi</name>
    <dbReference type="NCBI Taxonomy" id="504797"/>
    <lineage>
        <taxon>Bacteria</taxon>
        <taxon>Bacillati</taxon>
        <taxon>Actinomycetota</taxon>
        <taxon>Actinomycetes</taxon>
        <taxon>Propionibacteriales</taxon>
        <taxon>Actinopolymorphaceae</taxon>
        <taxon>Actinopolymorpha</taxon>
    </lineage>
</organism>
<dbReference type="Proteomes" id="UP000199052">
    <property type="component" value="Unassembled WGS sequence"/>
</dbReference>
<evidence type="ECO:0000313" key="3">
    <source>
        <dbReference type="EMBL" id="SFH72503.1"/>
    </source>
</evidence>
<gene>
    <name evidence="3" type="ORF">SAMN05421678_1328</name>
</gene>
<dbReference type="PANTHER" id="PTHR31589:SF110">
    <property type="entry name" value="PROTEIN, PUTATIVE (DUF239)-RELATED"/>
    <property type="match status" value="1"/>
</dbReference>
<dbReference type="EMBL" id="FOOI01000032">
    <property type="protein sequence ID" value="SFH72503.1"/>
    <property type="molecule type" value="Genomic_DNA"/>
</dbReference>
<dbReference type="PANTHER" id="PTHR31589">
    <property type="entry name" value="PROTEIN, PUTATIVE (DUF239)-RELATED-RELATED"/>
    <property type="match status" value="1"/>
</dbReference>
<dbReference type="STRING" id="504797.SAMN05421678_1328"/>
<feature type="region of interest" description="Disordered" evidence="1">
    <location>
        <begin position="78"/>
        <end position="99"/>
    </location>
</feature>
<accession>A0A1I3CDQ3</accession>
<dbReference type="InterPro" id="IPR053168">
    <property type="entry name" value="Glutamic_endopeptidase"/>
</dbReference>
<sequence>MDVGLIERNPQAVPARMSRFAHQKFAGPEVDGDLKAAAERLEEIRQHHLDLYARRDVVTQTTSAAGDRVDWVPVESQVDGAPAEPPTLNGIEQDPARPTRAAARALRAPEVEKGPPGTVPVMRKNIDQLRPVGTLQDYLAKGPYRPEFTPPDDPHPPAIGAEHKYAHAYQFVTNYGTEAYINTWKPYVQWSNEFSLGQLWTVRGSGAALQTLEVGAQTYKDLNGDWEPHLFIFYTTNAYSQSGDNLGGYNTDVRGWVQVGTSSFPGMRVAESIAGGDQYDLLIKVQLYQGNWWVRIGAEWMGYYPASLYSDTGLRTMADQVDWGGEIVDDSANHPEPTSTAMGSGTLPGAGWTHAAYMRNLTYQSDANGTMVGIQGVPQVTNAAAYDIWTDFSGTSGWGSYFYWGGPGGV</sequence>
<proteinExistence type="predicted"/>
<protein>
    <recommendedName>
        <fullName evidence="2">Neprosin PEP catalytic domain-containing protein</fullName>
    </recommendedName>
</protein>
<evidence type="ECO:0000259" key="2">
    <source>
        <dbReference type="PROSITE" id="PS52045"/>
    </source>
</evidence>
<evidence type="ECO:0000256" key="1">
    <source>
        <dbReference type="SAM" id="MobiDB-lite"/>
    </source>
</evidence>
<reference evidence="3 4" key="1">
    <citation type="submission" date="2016-10" db="EMBL/GenBank/DDBJ databases">
        <authorList>
            <person name="de Groot N.N."/>
        </authorList>
    </citation>
    <scope>NUCLEOTIDE SEQUENCE [LARGE SCALE GENOMIC DNA]</scope>
    <source>
        <strain evidence="3 4">CPCC 202808</strain>
    </source>
</reference>
<dbReference type="AlphaFoldDB" id="A0A1I3CDQ3"/>
<evidence type="ECO:0000313" key="4">
    <source>
        <dbReference type="Proteomes" id="UP000199052"/>
    </source>
</evidence>